<dbReference type="EMBL" id="CM017873">
    <property type="protein sequence ID" value="KAG1330870.1"/>
    <property type="molecule type" value="Genomic_DNA"/>
</dbReference>
<dbReference type="SUPFAM" id="SSF101941">
    <property type="entry name" value="NAC domain"/>
    <property type="match status" value="1"/>
</dbReference>
<dbReference type="Proteomes" id="UP000797356">
    <property type="component" value="Chromosome 2"/>
</dbReference>
<keyword evidence="1" id="KW-0805">Transcription regulation</keyword>
<keyword evidence="4" id="KW-0539">Nucleus</keyword>
<proteinExistence type="predicted"/>
<evidence type="ECO:0000256" key="4">
    <source>
        <dbReference type="ARBA" id="ARBA00023242"/>
    </source>
</evidence>
<dbReference type="PANTHER" id="PTHR31719:SF43">
    <property type="entry name" value="NAC TRANSCRIPTION FACTOR 56"/>
    <property type="match status" value="1"/>
</dbReference>
<name>A0A8K0HYM6_COCNU</name>
<dbReference type="AlphaFoldDB" id="A0A8K0HYM6"/>
<dbReference type="Pfam" id="PF02365">
    <property type="entry name" value="NAM"/>
    <property type="match status" value="1"/>
</dbReference>
<organism evidence="7 8">
    <name type="scientific">Cocos nucifera</name>
    <name type="common">Coconut palm</name>
    <dbReference type="NCBI Taxonomy" id="13894"/>
    <lineage>
        <taxon>Eukaryota</taxon>
        <taxon>Viridiplantae</taxon>
        <taxon>Streptophyta</taxon>
        <taxon>Embryophyta</taxon>
        <taxon>Tracheophyta</taxon>
        <taxon>Spermatophyta</taxon>
        <taxon>Magnoliopsida</taxon>
        <taxon>Liliopsida</taxon>
        <taxon>Arecaceae</taxon>
        <taxon>Arecoideae</taxon>
        <taxon>Cocoseae</taxon>
        <taxon>Attaleinae</taxon>
        <taxon>Cocos</taxon>
    </lineage>
</organism>
<protein>
    <submittedName>
        <fullName evidence="7">Putative NAC transcription factor 29-like</fullName>
    </submittedName>
</protein>
<accession>A0A8K0HYM6</accession>
<evidence type="ECO:0000256" key="3">
    <source>
        <dbReference type="ARBA" id="ARBA00023163"/>
    </source>
</evidence>
<feature type="region of interest" description="Disordered" evidence="5">
    <location>
        <begin position="173"/>
        <end position="192"/>
    </location>
</feature>
<evidence type="ECO:0000313" key="7">
    <source>
        <dbReference type="EMBL" id="KAG1330870.1"/>
    </source>
</evidence>
<dbReference type="OrthoDB" id="655701at2759"/>
<evidence type="ECO:0000256" key="2">
    <source>
        <dbReference type="ARBA" id="ARBA00023125"/>
    </source>
</evidence>
<dbReference type="Gene3D" id="2.170.150.80">
    <property type="entry name" value="NAC domain"/>
    <property type="match status" value="1"/>
</dbReference>
<keyword evidence="8" id="KW-1185">Reference proteome</keyword>
<dbReference type="GO" id="GO:0006355">
    <property type="term" value="P:regulation of DNA-templated transcription"/>
    <property type="evidence" value="ECO:0007669"/>
    <property type="project" value="InterPro"/>
</dbReference>
<comment type="caution">
    <text evidence="7">The sequence shown here is derived from an EMBL/GenBank/DDBJ whole genome shotgun (WGS) entry which is preliminary data.</text>
</comment>
<dbReference type="InterPro" id="IPR036093">
    <property type="entry name" value="NAC_dom_sf"/>
</dbReference>
<evidence type="ECO:0000256" key="5">
    <source>
        <dbReference type="SAM" id="MobiDB-lite"/>
    </source>
</evidence>
<evidence type="ECO:0000256" key="1">
    <source>
        <dbReference type="ARBA" id="ARBA00023015"/>
    </source>
</evidence>
<evidence type="ECO:0000259" key="6">
    <source>
        <dbReference type="PROSITE" id="PS51005"/>
    </source>
</evidence>
<dbReference type="InterPro" id="IPR003441">
    <property type="entry name" value="NAC-dom"/>
</dbReference>
<evidence type="ECO:0000313" key="8">
    <source>
        <dbReference type="Proteomes" id="UP000797356"/>
    </source>
</evidence>
<dbReference type="PROSITE" id="PS51005">
    <property type="entry name" value="NAC"/>
    <property type="match status" value="1"/>
</dbReference>
<feature type="domain" description="NAC" evidence="6">
    <location>
        <begin position="3"/>
        <end position="164"/>
    </location>
</feature>
<keyword evidence="3" id="KW-0804">Transcription</keyword>
<reference evidence="7" key="1">
    <citation type="journal article" date="2017" name="Gigascience">
        <title>The genome draft of coconut (Cocos nucifera).</title>
        <authorList>
            <person name="Xiao Y."/>
            <person name="Xu P."/>
            <person name="Fan H."/>
            <person name="Baudouin L."/>
            <person name="Xia W."/>
            <person name="Bocs S."/>
            <person name="Xu J."/>
            <person name="Li Q."/>
            <person name="Guo A."/>
            <person name="Zhou L."/>
            <person name="Li J."/>
            <person name="Wu Y."/>
            <person name="Ma Z."/>
            <person name="Armero A."/>
            <person name="Issali A.E."/>
            <person name="Liu N."/>
            <person name="Peng M."/>
            <person name="Yang Y."/>
        </authorList>
    </citation>
    <scope>NUCLEOTIDE SEQUENCE</scope>
    <source>
        <tissue evidence="7">Spear leaf of Hainan Tall coconut</tissue>
    </source>
</reference>
<dbReference type="GO" id="GO:0003677">
    <property type="term" value="F:DNA binding"/>
    <property type="evidence" value="ECO:0007669"/>
    <property type="project" value="UniProtKB-KW"/>
</dbReference>
<dbReference type="PANTHER" id="PTHR31719">
    <property type="entry name" value="NAC TRANSCRIPTION FACTOR 56"/>
    <property type="match status" value="1"/>
</dbReference>
<sequence length="445" mass="49786">MALMPGWRFKPFDDELLDSFLRKKILGLPLSYHLIVEADVYGDDPKNLTARYNMATRDNEWYFFTSTVRMHPDASDSSRASRRAGEGRWKATQRIKTVLDSDHNVLGSKQCFCYMERCPSSGETKTIWLMEEYSIHDLRRQAGSSAVSGTNKLDEWVICKIYLTPKARKAHVTGEDLHETQPVGRAAPEPAAKRRRIEEEPQMMGPLCMHPCQDIIGYHQTLQPPDDALTQLVDVCSASIDGAVPVLVETMSSFYMHHSQNIGAQHQILQLLDDDLPQLVDISDASIDGYSPTQHASDEPSIPSDSFQIHQPTNDTLLYCDPLPDNALPQLIDVSDASPTQHASKETSILSQEFADTFQIHQSADETLSHSDPVAPAVVEMMEGPEHVSGQADLDQILRYMDTEDSSITFSPEIMQAHDEKIEQMVALLESLLHDPSVPSIDDVL</sequence>
<reference evidence="7" key="2">
    <citation type="submission" date="2019-07" db="EMBL/GenBank/DDBJ databases">
        <authorList>
            <person name="Yang Y."/>
            <person name="Bocs S."/>
            <person name="Baudouin L."/>
        </authorList>
    </citation>
    <scope>NUCLEOTIDE SEQUENCE</scope>
    <source>
        <tissue evidence="7">Spear leaf of Hainan Tall coconut</tissue>
    </source>
</reference>
<keyword evidence="2" id="KW-0238">DNA-binding</keyword>
<gene>
    <name evidence="7" type="ORF">COCNU_02G008380</name>
</gene>